<name>A0A0E9QW10_ANGAN</name>
<reference evidence="1" key="2">
    <citation type="journal article" date="2015" name="Fish Shellfish Immunol.">
        <title>Early steps in the European eel (Anguilla anguilla)-Vibrio vulnificus interaction in the gills: Role of the RtxA13 toxin.</title>
        <authorList>
            <person name="Callol A."/>
            <person name="Pajuelo D."/>
            <person name="Ebbesson L."/>
            <person name="Teles M."/>
            <person name="MacKenzie S."/>
            <person name="Amaro C."/>
        </authorList>
    </citation>
    <scope>NUCLEOTIDE SEQUENCE</scope>
</reference>
<accession>A0A0E9QW10</accession>
<dbReference type="EMBL" id="GBXM01087930">
    <property type="protein sequence ID" value="JAH20647.1"/>
    <property type="molecule type" value="Transcribed_RNA"/>
</dbReference>
<reference evidence="1" key="1">
    <citation type="submission" date="2014-11" db="EMBL/GenBank/DDBJ databases">
        <authorList>
            <person name="Amaro Gonzalez C."/>
        </authorList>
    </citation>
    <scope>NUCLEOTIDE SEQUENCE</scope>
</reference>
<proteinExistence type="predicted"/>
<dbReference type="AlphaFoldDB" id="A0A0E9QW10"/>
<sequence>MNFILSAFCHGQYLKEPIFTGYETLLLGNLIPI</sequence>
<evidence type="ECO:0000313" key="1">
    <source>
        <dbReference type="EMBL" id="JAH20647.1"/>
    </source>
</evidence>
<organism evidence="1">
    <name type="scientific">Anguilla anguilla</name>
    <name type="common">European freshwater eel</name>
    <name type="synonym">Muraena anguilla</name>
    <dbReference type="NCBI Taxonomy" id="7936"/>
    <lineage>
        <taxon>Eukaryota</taxon>
        <taxon>Metazoa</taxon>
        <taxon>Chordata</taxon>
        <taxon>Craniata</taxon>
        <taxon>Vertebrata</taxon>
        <taxon>Euteleostomi</taxon>
        <taxon>Actinopterygii</taxon>
        <taxon>Neopterygii</taxon>
        <taxon>Teleostei</taxon>
        <taxon>Anguilliformes</taxon>
        <taxon>Anguillidae</taxon>
        <taxon>Anguilla</taxon>
    </lineage>
</organism>
<protein>
    <submittedName>
        <fullName evidence="1">Uncharacterized protein</fullName>
    </submittedName>
</protein>